<dbReference type="GO" id="GO:0051117">
    <property type="term" value="F:ATPase binding"/>
    <property type="evidence" value="ECO:0007669"/>
    <property type="project" value="UniProtKB-ARBA"/>
</dbReference>
<dbReference type="SUPFAM" id="SSF54236">
    <property type="entry name" value="Ubiquitin-like"/>
    <property type="match status" value="1"/>
</dbReference>
<dbReference type="Gene3D" id="3.10.20.90">
    <property type="entry name" value="Phosphatidylinositol 3-kinase Catalytic Subunit, Chain A, domain 1"/>
    <property type="match status" value="1"/>
</dbReference>
<keyword evidence="1" id="KW-0833">Ubl conjugation pathway</keyword>
<dbReference type="FunFam" id="3.30.420.210:FF:000005">
    <property type="entry name" value="Plant UBX domain-containing protein 4"/>
    <property type="match status" value="1"/>
</dbReference>
<comment type="caution">
    <text evidence="5">The sequence shown here is derived from an EMBL/GenBank/DDBJ whole genome shotgun (WGS) entry which is preliminary data.</text>
</comment>
<dbReference type="SUPFAM" id="SSF46934">
    <property type="entry name" value="UBA-like"/>
    <property type="match status" value="1"/>
</dbReference>
<dbReference type="GO" id="GO:0061025">
    <property type="term" value="P:membrane fusion"/>
    <property type="evidence" value="ECO:0007669"/>
    <property type="project" value="TreeGrafter"/>
</dbReference>
<dbReference type="GO" id="GO:0007030">
    <property type="term" value="P:Golgi organization"/>
    <property type="evidence" value="ECO:0007669"/>
    <property type="project" value="TreeGrafter"/>
</dbReference>
<dbReference type="PANTHER" id="PTHR23333">
    <property type="entry name" value="UBX DOMAIN CONTAINING PROTEIN"/>
    <property type="match status" value="1"/>
</dbReference>
<dbReference type="Proteomes" id="UP000822688">
    <property type="component" value="Chromosome 10"/>
</dbReference>
<dbReference type="SUPFAM" id="SSF102848">
    <property type="entry name" value="NSFL1 (p97 ATPase) cofactor p47, SEP domain"/>
    <property type="match status" value="1"/>
</dbReference>
<dbReference type="CDD" id="cd14348">
    <property type="entry name" value="UBA_p47"/>
    <property type="match status" value="1"/>
</dbReference>
<dbReference type="InterPro" id="IPR012989">
    <property type="entry name" value="SEP_domain"/>
</dbReference>
<dbReference type="GO" id="GO:0043161">
    <property type="term" value="P:proteasome-mediated ubiquitin-dependent protein catabolic process"/>
    <property type="evidence" value="ECO:0007669"/>
    <property type="project" value="TreeGrafter"/>
</dbReference>
<dbReference type="PROSITE" id="PS51399">
    <property type="entry name" value="SEP"/>
    <property type="match status" value="1"/>
</dbReference>
<protein>
    <submittedName>
        <fullName evidence="5">Uncharacterized protein</fullName>
    </submittedName>
</protein>
<gene>
    <name evidence="5" type="ORF">KC19_10G151100</name>
</gene>
<name>A0A8T0GN91_CERPU</name>
<dbReference type="FunFam" id="3.10.20.90:FF:000179">
    <property type="entry name" value="Plant UBX domain-containing protein 4"/>
    <property type="match status" value="1"/>
</dbReference>
<dbReference type="SMART" id="SM00166">
    <property type="entry name" value="UBX"/>
    <property type="match status" value="1"/>
</dbReference>
<evidence type="ECO:0000259" key="3">
    <source>
        <dbReference type="PROSITE" id="PS50033"/>
    </source>
</evidence>
<dbReference type="GO" id="GO:0000045">
    <property type="term" value="P:autophagosome assembly"/>
    <property type="evidence" value="ECO:0007669"/>
    <property type="project" value="TreeGrafter"/>
</dbReference>
<dbReference type="PANTHER" id="PTHR23333:SF20">
    <property type="entry name" value="NSFL1 COFACTOR P47"/>
    <property type="match status" value="1"/>
</dbReference>
<feature type="domain" description="UBX" evidence="3">
    <location>
        <begin position="365"/>
        <end position="442"/>
    </location>
</feature>
<dbReference type="EMBL" id="CM026431">
    <property type="protein sequence ID" value="KAG0560057.1"/>
    <property type="molecule type" value="Genomic_DNA"/>
</dbReference>
<dbReference type="GO" id="GO:0031468">
    <property type="term" value="P:nuclear membrane reassembly"/>
    <property type="evidence" value="ECO:0007669"/>
    <property type="project" value="TreeGrafter"/>
</dbReference>
<dbReference type="Gene3D" id="3.30.420.210">
    <property type="entry name" value="SEP domain"/>
    <property type="match status" value="1"/>
</dbReference>
<feature type="region of interest" description="Disordered" evidence="2">
    <location>
        <begin position="200"/>
        <end position="250"/>
    </location>
</feature>
<feature type="region of interest" description="Disordered" evidence="2">
    <location>
        <begin position="83"/>
        <end position="186"/>
    </location>
</feature>
<keyword evidence="6" id="KW-1185">Reference proteome</keyword>
<dbReference type="SMART" id="SM00553">
    <property type="entry name" value="SEP"/>
    <property type="match status" value="1"/>
</dbReference>
<dbReference type="CDD" id="cd01770">
    <property type="entry name" value="UBX_UBXN2"/>
    <property type="match status" value="1"/>
</dbReference>
<dbReference type="GO" id="GO:0005634">
    <property type="term" value="C:nucleus"/>
    <property type="evidence" value="ECO:0007669"/>
    <property type="project" value="TreeGrafter"/>
</dbReference>
<feature type="region of interest" description="Disordered" evidence="2">
    <location>
        <begin position="336"/>
        <end position="356"/>
    </location>
</feature>
<evidence type="ECO:0000256" key="2">
    <source>
        <dbReference type="SAM" id="MobiDB-lite"/>
    </source>
</evidence>
<dbReference type="GO" id="GO:0043130">
    <property type="term" value="F:ubiquitin binding"/>
    <property type="evidence" value="ECO:0007669"/>
    <property type="project" value="TreeGrafter"/>
</dbReference>
<dbReference type="AlphaFoldDB" id="A0A8T0GN91"/>
<dbReference type="InterPro" id="IPR029071">
    <property type="entry name" value="Ubiquitin-like_domsf"/>
</dbReference>
<organism evidence="5 6">
    <name type="scientific">Ceratodon purpureus</name>
    <name type="common">Fire moss</name>
    <name type="synonym">Dicranum purpureum</name>
    <dbReference type="NCBI Taxonomy" id="3225"/>
    <lineage>
        <taxon>Eukaryota</taxon>
        <taxon>Viridiplantae</taxon>
        <taxon>Streptophyta</taxon>
        <taxon>Embryophyta</taxon>
        <taxon>Bryophyta</taxon>
        <taxon>Bryophytina</taxon>
        <taxon>Bryopsida</taxon>
        <taxon>Dicranidae</taxon>
        <taxon>Pseudoditrichales</taxon>
        <taxon>Ditrichaceae</taxon>
        <taxon>Ceratodon</taxon>
    </lineage>
</organism>
<dbReference type="Pfam" id="PF00789">
    <property type="entry name" value="UBX"/>
    <property type="match status" value="1"/>
</dbReference>
<dbReference type="InterPro" id="IPR036241">
    <property type="entry name" value="NSFL1C_SEP_dom_sf"/>
</dbReference>
<dbReference type="GO" id="GO:0005829">
    <property type="term" value="C:cytosol"/>
    <property type="evidence" value="ECO:0007669"/>
    <property type="project" value="TreeGrafter"/>
</dbReference>
<feature type="compositionally biased region" description="Polar residues" evidence="2">
    <location>
        <begin position="220"/>
        <end position="240"/>
    </location>
</feature>
<dbReference type="Pfam" id="PF08059">
    <property type="entry name" value="SEP"/>
    <property type="match status" value="1"/>
</dbReference>
<sequence length="443" mass="47400">MESEIDELVAKFCGVTTANPEQAQFYLESTEWQLEPALQLFFESDGGAQNRATAMNLEDYDLTEDESMGISEPDSMTPGALVMQGSALDSPGWEPIPPAAKVTGVPAPDPPPPRLGSLVGNGPSRPQGKETGSGRRASAPSRGLVTTLGDLGKHHDSDSDSEGQEYYTGGEKSGMVVQDPAKKHSHRDVEAIFERVRSLGAQEGPVAEPPRPLAAPASSRFFSGSSNTLTGESRQQSEQVASEPGSRASPPAAIVHNVHFWRNGFTVNDGPLRRLDDVSNLPFLESINRSECPRELEPADRNTPVNVNLVKRITEDWQAPPEPKYVPFKGLGHTLGTKPASSEEVAPSIDTTDAPPSSRALVIDDARPATSIQLRLSDGTRMVARFNTTHTVADIRGFIDAARPGGAGPYQLQTMGFPPVKLTNLKQTIEGAGLLNAVVIQKG</sequence>
<feature type="domain" description="SEP" evidence="4">
    <location>
        <begin position="253"/>
        <end position="318"/>
    </location>
</feature>
<dbReference type="PROSITE" id="PS50033">
    <property type="entry name" value="UBX"/>
    <property type="match status" value="1"/>
</dbReference>
<dbReference type="InterPro" id="IPR001012">
    <property type="entry name" value="UBX_dom"/>
</dbReference>
<accession>A0A8T0GN91</accession>
<evidence type="ECO:0000259" key="4">
    <source>
        <dbReference type="PROSITE" id="PS51399"/>
    </source>
</evidence>
<evidence type="ECO:0000313" key="5">
    <source>
        <dbReference type="EMBL" id="KAG0560057.1"/>
    </source>
</evidence>
<dbReference type="InterPro" id="IPR009060">
    <property type="entry name" value="UBA-like_sf"/>
</dbReference>
<proteinExistence type="predicted"/>
<evidence type="ECO:0000256" key="1">
    <source>
        <dbReference type="ARBA" id="ARBA00022786"/>
    </source>
</evidence>
<dbReference type="Gene3D" id="1.10.8.10">
    <property type="entry name" value="DNA helicase RuvA subunit, C-terminal domain"/>
    <property type="match status" value="1"/>
</dbReference>
<evidence type="ECO:0000313" key="6">
    <source>
        <dbReference type="Proteomes" id="UP000822688"/>
    </source>
</evidence>
<reference evidence="5" key="1">
    <citation type="submission" date="2020-06" db="EMBL/GenBank/DDBJ databases">
        <title>WGS assembly of Ceratodon purpureus strain R40.</title>
        <authorList>
            <person name="Carey S.B."/>
            <person name="Jenkins J."/>
            <person name="Shu S."/>
            <person name="Lovell J.T."/>
            <person name="Sreedasyam A."/>
            <person name="Maumus F."/>
            <person name="Tiley G.P."/>
            <person name="Fernandez-Pozo N."/>
            <person name="Barry K."/>
            <person name="Chen C."/>
            <person name="Wang M."/>
            <person name="Lipzen A."/>
            <person name="Daum C."/>
            <person name="Saski C.A."/>
            <person name="Payton A.C."/>
            <person name="Mcbreen J.C."/>
            <person name="Conrad R.E."/>
            <person name="Kollar L.M."/>
            <person name="Olsson S."/>
            <person name="Huttunen S."/>
            <person name="Landis J.B."/>
            <person name="Wickett N.J."/>
            <person name="Johnson M.G."/>
            <person name="Rensing S.A."/>
            <person name="Grimwood J."/>
            <person name="Schmutz J."/>
            <person name="Mcdaniel S.F."/>
        </authorList>
    </citation>
    <scope>NUCLEOTIDE SEQUENCE</scope>
    <source>
        <strain evidence="5">R40</strain>
    </source>
</reference>
<dbReference type="Pfam" id="PF14555">
    <property type="entry name" value="UBA_4"/>
    <property type="match status" value="1"/>
</dbReference>